<dbReference type="InterPro" id="IPR037143">
    <property type="entry name" value="4-PPantetheinyl_Trfase_dom_sf"/>
</dbReference>
<evidence type="ECO:0000313" key="2">
    <source>
        <dbReference type="Proteomes" id="UP000256488"/>
    </source>
</evidence>
<organism evidence="1 2">
    <name type="scientific">Virgibacillus dokdonensis</name>
    <dbReference type="NCBI Taxonomy" id="302167"/>
    <lineage>
        <taxon>Bacteria</taxon>
        <taxon>Bacillati</taxon>
        <taxon>Bacillota</taxon>
        <taxon>Bacilli</taxon>
        <taxon>Bacillales</taxon>
        <taxon>Bacillaceae</taxon>
        <taxon>Virgibacillus</taxon>
    </lineage>
</organism>
<evidence type="ECO:0008006" key="3">
    <source>
        <dbReference type="Google" id="ProtNLM"/>
    </source>
</evidence>
<accession>A0A3E0WLZ1</accession>
<comment type="caution">
    <text evidence="1">The sequence shown here is derived from an EMBL/GenBank/DDBJ whole genome shotgun (WGS) entry which is preliminary data.</text>
</comment>
<sequence>MEKYQSDILKAIIYFYKEEKQYNLLLLSNRSLKEQIIANDWIVDTFLTATERSYIYKKGRMVERIGARIAAKFSYLKFNPNADFQLLSIVNDNNDVPFLVDKNTRLNRFLVSLTHTENYSGAMIMKE</sequence>
<gene>
    <name evidence="1" type="ORF">CAI16_16510</name>
</gene>
<dbReference type="Proteomes" id="UP000256488">
    <property type="component" value="Unassembled WGS sequence"/>
</dbReference>
<dbReference type="GO" id="GO:0000287">
    <property type="term" value="F:magnesium ion binding"/>
    <property type="evidence" value="ECO:0007669"/>
    <property type="project" value="InterPro"/>
</dbReference>
<dbReference type="AlphaFoldDB" id="A0A3E0WLZ1"/>
<protein>
    <recommendedName>
        <fullName evidence="3">4'-phosphopantetheinyl transferase domain-containing protein</fullName>
    </recommendedName>
</protein>
<dbReference type="SUPFAM" id="SSF56214">
    <property type="entry name" value="4'-phosphopantetheinyl transferase"/>
    <property type="match status" value="1"/>
</dbReference>
<dbReference type="GO" id="GO:0008897">
    <property type="term" value="F:holo-[acyl-carrier-protein] synthase activity"/>
    <property type="evidence" value="ECO:0007669"/>
    <property type="project" value="InterPro"/>
</dbReference>
<evidence type="ECO:0000313" key="1">
    <source>
        <dbReference type="EMBL" id="RFA32965.1"/>
    </source>
</evidence>
<proteinExistence type="predicted"/>
<name>A0A3E0WLZ1_9BACI</name>
<dbReference type="RefSeq" id="WP_116279270.1">
    <property type="nucleotide sequence ID" value="NZ_NFZX01000048.1"/>
</dbReference>
<dbReference type="Gene3D" id="3.90.470.20">
    <property type="entry name" value="4'-phosphopantetheinyl transferase domain"/>
    <property type="match status" value="1"/>
</dbReference>
<dbReference type="EMBL" id="NFZX01000048">
    <property type="protein sequence ID" value="RFA32965.1"/>
    <property type="molecule type" value="Genomic_DNA"/>
</dbReference>
<reference evidence="1 2" key="1">
    <citation type="submission" date="2017-05" db="EMBL/GenBank/DDBJ databases">
        <title>Virgibacillus sp. AK90 isolated from a saltern of Kakinada, India.</title>
        <authorList>
            <person name="Gupta V."/>
            <person name="Sidhu C."/>
            <person name="Korpole S."/>
            <person name="Pinnaka A.K."/>
        </authorList>
    </citation>
    <scope>NUCLEOTIDE SEQUENCE [LARGE SCALE GENOMIC DNA]</scope>
    <source>
        <strain evidence="1 2">AK90</strain>
    </source>
</reference>